<keyword evidence="3" id="KW-1185">Reference proteome</keyword>
<dbReference type="PANTHER" id="PTHR42852">
    <property type="entry name" value="THIOL:DISULFIDE INTERCHANGE PROTEIN DSBE"/>
    <property type="match status" value="1"/>
</dbReference>
<dbReference type="InterPro" id="IPR050553">
    <property type="entry name" value="Thioredoxin_ResA/DsbE_sf"/>
</dbReference>
<dbReference type="InterPro" id="IPR013766">
    <property type="entry name" value="Thioredoxin_domain"/>
</dbReference>
<reference evidence="2 3" key="1">
    <citation type="journal article" date="2019" name="Appl. Environ. Microbiol.">
        <title>Environmental Evidence and Genomic Insight of Iron-oxidizing Bacteria Preference Towards More Corrosion Resistant Stainless Steel at Higher Salinities.</title>
        <authorList>
            <person name="Garrison C.E."/>
            <person name="Price K.A."/>
            <person name="Field E.K."/>
        </authorList>
    </citation>
    <scope>NUCLEOTIDE SEQUENCE [LARGE SCALE GENOMIC DNA]</scope>
    <source>
        <strain evidence="2 3">P3</strain>
    </source>
</reference>
<dbReference type="EMBL" id="VBRY01000028">
    <property type="protein sequence ID" value="TLS65165.1"/>
    <property type="molecule type" value="Genomic_DNA"/>
</dbReference>
<name>A0A5R9GIV8_9PROT</name>
<proteinExistence type="predicted"/>
<dbReference type="InterPro" id="IPR036249">
    <property type="entry name" value="Thioredoxin-like_sf"/>
</dbReference>
<evidence type="ECO:0000259" key="1">
    <source>
        <dbReference type="PROSITE" id="PS51352"/>
    </source>
</evidence>
<evidence type="ECO:0000313" key="2">
    <source>
        <dbReference type="EMBL" id="TLS65165.1"/>
    </source>
</evidence>
<accession>A0A5R9GIV8</accession>
<comment type="caution">
    <text evidence="2">The sequence shown here is derived from an EMBL/GenBank/DDBJ whole genome shotgun (WGS) entry which is preliminary data.</text>
</comment>
<dbReference type="CDD" id="cd02966">
    <property type="entry name" value="TlpA_like_family"/>
    <property type="match status" value="1"/>
</dbReference>
<dbReference type="InterPro" id="IPR012336">
    <property type="entry name" value="Thioredoxin-like_fold"/>
</dbReference>
<dbReference type="RefSeq" id="WP_138240296.1">
    <property type="nucleotide sequence ID" value="NZ_VBRY01000028.1"/>
</dbReference>
<dbReference type="SUPFAM" id="SSF52833">
    <property type="entry name" value="Thioredoxin-like"/>
    <property type="match status" value="1"/>
</dbReference>
<feature type="non-terminal residue" evidence="2">
    <location>
        <position position="1"/>
    </location>
</feature>
<feature type="domain" description="Thioredoxin" evidence="1">
    <location>
        <begin position="1"/>
        <end position="119"/>
    </location>
</feature>
<sequence>ENTIIYFWDPQCGHCKKESPKLVEFYNEYAEKLDVEVYTVCADSNLADMKKYIREKKMNFINVNGPRSYTTDYHELYNIFTTPVIVVLDKNKKIIAKRLVSEQLPEFIENHKKMREEKD</sequence>
<protein>
    <submittedName>
        <fullName evidence="2">TlpA family protein disulfide reductase</fullName>
    </submittedName>
</protein>
<dbReference type="PROSITE" id="PS51352">
    <property type="entry name" value="THIOREDOXIN_2"/>
    <property type="match status" value="1"/>
</dbReference>
<evidence type="ECO:0000313" key="3">
    <source>
        <dbReference type="Proteomes" id="UP000306585"/>
    </source>
</evidence>
<dbReference type="AlphaFoldDB" id="A0A5R9GIV8"/>
<dbReference type="Pfam" id="PF13905">
    <property type="entry name" value="Thioredoxin_8"/>
    <property type="match status" value="1"/>
</dbReference>
<dbReference type="Proteomes" id="UP000306585">
    <property type="component" value="Unassembled WGS sequence"/>
</dbReference>
<dbReference type="Gene3D" id="3.40.30.10">
    <property type="entry name" value="Glutaredoxin"/>
    <property type="match status" value="1"/>
</dbReference>
<organism evidence="2 3">
    <name type="scientific">Mariprofundus erugo</name>
    <dbReference type="NCBI Taxonomy" id="2528639"/>
    <lineage>
        <taxon>Bacteria</taxon>
        <taxon>Pseudomonadati</taxon>
        <taxon>Pseudomonadota</taxon>
        <taxon>Candidatius Mariprofundia</taxon>
        <taxon>Mariprofundales</taxon>
        <taxon>Mariprofundaceae</taxon>
        <taxon>Mariprofundus</taxon>
    </lineage>
</organism>
<gene>
    <name evidence="2" type="ORF">FEF65_13250</name>
</gene>
<dbReference type="PANTHER" id="PTHR42852:SF13">
    <property type="entry name" value="PROTEIN DIPZ"/>
    <property type="match status" value="1"/>
</dbReference>